<dbReference type="PROSITE" id="PS51257">
    <property type="entry name" value="PROKAR_LIPOPROTEIN"/>
    <property type="match status" value="1"/>
</dbReference>
<sequence>MKITYKKRLSSLLLVVIMVSGCDTQTRLDSHVTPTAVLENVHQLSLSTARLFAQQTQQLQHQTQLLCQQYSQQQLILTRQQWQQAMKTWMGLQGREKGSEAALALSWNIQFWPDKKNTTGYKLRQLIKQNKQWQSGELAQQSVAVQGLGAVEWFLYQQPQSLKNNNECQLTEAITAHLATTAQTLAQAWQHNPWHSLSNSLALAEYLAAINNQLDYTIKKLVKPMGKPGNVKPYQAEAWRSQTSLANLKASIESLQALFIANGTGLDALLREQGYQATAQRIKQRFTLLLADWPTSSSMVTLLNTKQGYRELINIFNGLEYIQLALHDDVAAQLGIVMGFNATDGD</sequence>
<dbReference type="Proteomes" id="UP000195719">
    <property type="component" value="Unassembled WGS sequence"/>
</dbReference>
<keyword evidence="2" id="KW-0732">Signal</keyword>
<evidence type="ECO:0000256" key="2">
    <source>
        <dbReference type="ARBA" id="ARBA00022729"/>
    </source>
</evidence>
<evidence type="ECO:0000313" key="5">
    <source>
        <dbReference type="Proteomes" id="UP000195719"/>
    </source>
</evidence>
<reference evidence="5" key="1">
    <citation type="submission" date="2017-06" db="EMBL/GenBank/DDBJ databases">
        <authorList>
            <person name="Rodrigo-Torres L."/>
            <person name="Arahal R.D."/>
            <person name="Lucena T."/>
        </authorList>
    </citation>
    <scope>NUCLEOTIDE SEQUENCE [LARGE SCALE GENOMIC DNA]</scope>
    <source>
        <strain evidence="5">CECT 9192</strain>
    </source>
</reference>
<dbReference type="Pfam" id="PF09375">
    <property type="entry name" value="Peptidase_M75"/>
    <property type="match status" value="1"/>
</dbReference>
<dbReference type="GO" id="GO:0030313">
    <property type="term" value="C:cell envelope"/>
    <property type="evidence" value="ECO:0007669"/>
    <property type="project" value="UniProtKB-SubCell"/>
</dbReference>
<dbReference type="AlphaFoldDB" id="A0A1Y6M7I3"/>
<organism evidence="4 5">
    <name type="scientific">Photobacterium andalusiense</name>
    <dbReference type="NCBI Taxonomy" id="2204296"/>
    <lineage>
        <taxon>Bacteria</taxon>
        <taxon>Pseudomonadati</taxon>
        <taxon>Pseudomonadota</taxon>
        <taxon>Gammaproteobacteria</taxon>
        <taxon>Vibrionales</taxon>
        <taxon>Vibrionaceae</taxon>
        <taxon>Photobacterium</taxon>
    </lineage>
</organism>
<dbReference type="InterPro" id="IPR038352">
    <property type="entry name" value="Imelysin_sf"/>
</dbReference>
<dbReference type="Gene3D" id="1.20.1420.20">
    <property type="entry name" value="M75 peptidase, HXXE motif"/>
    <property type="match status" value="1"/>
</dbReference>
<keyword evidence="5" id="KW-1185">Reference proteome</keyword>
<feature type="domain" description="Imelysin-like" evidence="3">
    <location>
        <begin position="50"/>
        <end position="309"/>
    </location>
</feature>
<accession>A0A1Y6M7I3</accession>
<evidence type="ECO:0000259" key="3">
    <source>
        <dbReference type="Pfam" id="PF09375"/>
    </source>
</evidence>
<comment type="subcellular location">
    <subcellularLocation>
        <location evidence="1">Cell envelope</location>
    </subcellularLocation>
</comment>
<name>A0A1Y6M7I3_9GAMM</name>
<dbReference type="RefSeq" id="WP_087852368.1">
    <property type="nucleotide sequence ID" value="NZ_FYAJ01000001.1"/>
</dbReference>
<proteinExistence type="predicted"/>
<dbReference type="InterPro" id="IPR018976">
    <property type="entry name" value="Imelysin-like"/>
</dbReference>
<evidence type="ECO:0000256" key="1">
    <source>
        <dbReference type="ARBA" id="ARBA00004196"/>
    </source>
</evidence>
<gene>
    <name evidence="4" type="ORF">PAND9192_00462</name>
</gene>
<protein>
    <submittedName>
        <fullName evidence="4">Imelysin</fullName>
    </submittedName>
</protein>
<dbReference type="CDD" id="cd14659">
    <property type="entry name" value="Imelysin-like_IPPA"/>
    <property type="match status" value="1"/>
</dbReference>
<dbReference type="InterPro" id="IPR034984">
    <property type="entry name" value="Imelysin-like_IPPA"/>
</dbReference>
<evidence type="ECO:0000313" key="4">
    <source>
        <dbReference type="EMBL" id="SMY32502.1"/>
    </source>
</evidence>
<dbReference type="EMBL" id="FYAJ01000001">
    <property type="protein sequence ID" value="SMY32502.1"/>
    <property type="molecule type" value="Genomic_DNA"/>
</dbReference>